<evidence type="ECO:0000259" key="3">
    <source>
        <dbReference type="Pfam" id="PF05532"/>
    </source>
</evidence>
<evidence type="ECO:0000256" key="1">
    <source>
        <dbReference type="ARBA" id="ARBA00009129"/>
    </source>
</evidence>
<organism evidence="4 5">
    <name type="scientific">Paenisporosarcina antarctica</name>
    <dbReference type="NCBI Taxonomy" id="417367"/>
    <lineage>
        <taxon>Bacteria</taxon>
        <taxon>Bacillati</taxon>
        <taxon>Bacillota</taxon>
        <taxon>Bacilli</taxon>
        <taxon>Bacillales</taxon>
        <taxon>Caryophanaceae</taxon>
        <taxon>Paenisporosarcina</taxon>
    </lineage>
</organism>
<evidence type="ECO:0000313" key="4">
    <source>
        <dbReference type="EMBL" id="QBP39666.1"/>
    </source>
</evidence>
<dbReference type="SUPFAM" id="SSF69047">
    <property type="entry name" value="Hypothetical protein YjbJ"/>
    <property type="match status" value="1"/>
</dbReference>
<evidence type="ECO:0000313" key="5">
    <source>
        <dbReference type="Proteomes" id="UP000294292"/>
    </source>
</evidence>
<dbReference type="InterPro" id="IPR036629">
    <property type="entry name" value="YjbJ_sf"/>
</dbReference>
<protein>
    <submittedName>
        <fullName evidence="4">CsbD family protein</fullName>
    </submittedName>
</protein>
<feature type="compositionally biased region" description="Basic and acidic residues" evidence="2">
    <location>
        <begin position="51"/>
        <end position="62"/>
    </location>
</feature>
<comment type="similarity">
    <text evidence="1">Belongs to the UPF0337 (CsbD) family.</text>
</comment>
<evidence type="ECO:0000256" key="2">
    <source>
        <dbReference type="SAM" id="MobiDB-lite"/>
    </source>
</evidence>
<dbReference type="RefSeq" id="WP_134207926.1">
    <property type="nucleotide sequence ID" value="NZ_CP038015.1"/>
</dbReference>
<dbReference type="InterPro" id="IPR008462">
    <property type="entry name" value="CsbD"/>
</dbReference>
<dbReference type="Pfam" id="PF05532">
    <property type="entry name" value="CsbD"/>
    <property type="match status" value="1"/>
</dbReference>
<reference evidence="4 5" key="1">
    <citation type="submission" date="2019-03" db="EMBL/GenBank/DDBJ databases">
        <title>Complete genome sequence of Paenisporosarcina antarctica CGMCC 1.6503T.</title>
        <authorList>
            <person name="Rong J.-C."/>
            <person name="Chi N.-Y."/>
            <person name="Zhang Q.-F."/>
        </authorList>
    </citation>
    <scope>NUCLEOTIDE SEQUENCE [LARGE SCALE GENOMIC DNA]</scope>
    <source>
        <strain evidence="4 5">CGMCC 1.6503</strain>
    </source>
</reference>
<dbReference type="AlphaFoldDB" id="A0A4P6ZW32"/>
<feature type="compositionally biased region" description="Basic and acidic residues" evidence="2">
    <location>
        <begin position="1"/>
        <end position="24"/>
    </location>
</feature>
<sequence length="62" mass="6715">MTKDTGFSDKLKGGVNKTKGEVKDQVGNATDNNSLQAEGKIDKVKGNVQEKIGEAKERHTNK</sequence>
<keyword evidence="5" id="KW-1185">Reference proteome</keyword>
<dbReference type="Proteomes" id="UP000294292">
    <property type="component" value="Chromosome"/>
</dbReference>
<dbReference type="EMBL" id="CP038015">
    <property type="protein sequence ID" value="QBP39666.1"/>
    <property type="molecule type" value="Genomic_DNA"/>
</dbReference>
<proteinExistence type="inferred from homology"/>
<name>A0A4P6ZW32_9BACL</name>
<gene>
    <name evidence="4" type="ORF">E2636_00175</name>
</gene>
<feature type="domain" description="CsbD-like" evidence="3">
    <location>
        <begin position="9"/>
        <end position="58"/>
    </location>
</feature>
<feature type="compositionally biased region" description="Polar residues" evidence="2">
    <location>
        <begin position="27"/>
        <end position="36"/>
    </location>
</feature>
<feature type="region of interest" description="Disordered" evidence="2">
    <location>
        <begin position="1"/>
        <end position="62"/>
    </location>
</feature>
<accession>A0A4P6ZW32</accession>
<dbReference type="KEGG" id="panc:E2636_00175"/>
<dbReference type="Gene3D" id="1.10.1470.10">
    <property type="entry name" value="YjbJ"/>
    <property type="match status" value="1"/>
</dbReference>
<dbReference type="OrthoDB" id="2941817at2"/>